<dbReference type="PANTHER" id="PTHR31300:SF9">
    <property type="entry name" value="SPINDLE ASSEMBLY ABNORMAL PROTEIN (DUF620)"/>
    <property type="match status" value="1"/>
</dbReference>
<dbReference type="EMBL" id="SPHZ02000005">
    <property type="protein sequence ID" value="KAF0917111.1"/>
    <property type="molecule type" value="Genomic_DNA"/>
</dbReference>
<dbReference type="InterPro" id="IPR006873">
    <property type="entry name" value="DUF620"/>
</dbReference>
<protein>
    <submittedName>
        <fullName evidence="1">Uncharacterized protein</fullName>
    </submittedName>
</protein>
<evidence type="ECO:0000313" key="2">
    <source>
        <dbReference type="Proteomes" id="UP000479710"/>
    </source>
</evidence>
<name>A0A6G1DXI0_9ORYZ</name>
<dbReference type="Pfam" id="PF04788">
    <property type="entry name" value="DUF620"/>
    <property type="match status" value="1"/>
</dbReference>
<accession>A0A6G1DXI0</accession>
<comment type="caution">
    <text evidence="1">The sequence shown here is derived from an EMBL/GenBank/DDBJ whole genome shotgun (WGS) entry which is preliminary data.</text>
</comment>
<dbReference type="Proteomes" id="UP000479710">
    <property type="component" value="Unassembled WGS sequence"/>
</dbReference>
<proteinExistence type="predicted"/>
<evidence type="ECO:0000313" key="1">
    <source>
        <dbReference type="EMBL" id="KAF0917111.1"/>
    </source>
</evidence>
<dbReference type="AlphaFoldDB" id="A0A6G1DXI0"/>
<keyword evidence="2" id="KW-1185">Reference proteome</keyword>
<gene>
    <name evidence="1" type="ORF">E2562_016917</name>
</gene>
<sequence length="68" mass="7799">MESAGSDYRHIDGIYIAHGGHHRHDSFCYGEGSVDHDRKLEETWANFNVHGLTSHYFLPPCDLRKDAE</sequence>
<reference evidence="1 2" key="1">
    <citation type="submission" date="2019-11" db="EMBL/GenBank/DDBJ databases">
        <title>Whole genome sequence of Oryza granulata.</title>
        <authorList>
            <person name="Li W."/>
        </authorList>
    </citation>
    <scope>NUCLEOTIDE SEQUENCE [LARGE SCALE GENOMIC DNA]</scope>
    <source>
        <strain evidence="2">cv. Menghai</strain>
        <tissue evidence="1">Leaf</tissue>
    </source>
</reference>
<organism evidence="1 2">
    <name type="scientific">Oryza meyeriana var. granulata</name>
    <dbReference type="NCBI Taxonomy" id="110450"/>
    <lineage>
        <taxon>Eukaryota</taxon>
        <taxon>Viridiplantae</taxon>
        <taxon>Streptophyta</taxon>
        <taxon>Embryophyta</taxon>
        <taxon>Tracheophyta</taxon>
        <taxon>Spermatophyta</taxon>
        <taxon>Magnoliopsida</taxon>
        <taxon>Liliopsida</taxon>
        <taxon>Poales</taxon>
        <taxon>Poaceae</taxon>
        <taxon>BOP clade</taxon>
        <taxon>Oryzoideae</taxon>
        <taxon>Oryzeae</taxon>
        <taxon>Oryzinae</taxon>
        <taxon>Oryza</taxon>
        <taxon>Oryza meyeriana</taxon>
    </lineage>
</organism>
<dbReference type="PANTHER" id="PTHR31300">
    <property type="entry name" value="LIPASE"/>
    <property type="match status" value="1"/>
</dbReference>